<feature type="transmembrane region" description="Helical" evidence="2">
    <location>
        <begin position="137"/>
        <end position="156"/>
    </location>
</feature>
<organism evidence="3 4">
    <name type="scientific">Microbacterium imperiale</name>
    <dbReference type="NCBI Taxonomy" id="33884"/>
    <lineage>
        <taxon>Bacteria</taxon>
        <taxon>Bacillati</taxon>
        <taxon>Actinomycetota</taxon>
        <taxon>Actinomycetes</taxon>
        <taxon>Micrococcales</taxon>
        <taxon>Microbacteriaceae</taxon>
        <taxon>Microbacterium</taxon>
    </lineage>
</organism>
<evidence type="ECO:0000256" key="1">
    <source>
        <dbReference type="SAM" id="MobiDB-lite"/>
    </source>
</evidence>
<feature type="transmembrane region" description="Helical" evidence="2">
    <location>
        <begin position="95"/>
        <end position="117"/>
    </location>
</feature>
<accession>A0A9W6HHU3</accession>
<reference evidence="3" key="1">
    <citation type="journal article" date="2014" name="Int. J. Syst. Evol. Microbiol.">
        <title>Complete genome sequence of Corynebacterium casei LMG S-19264T (=DSM 44701T), isolated from a smear-ripened cheese.</title>
        <authorList>
            <consortium name="US DOE Joint Genome Institute (JGI-PGF)"/>
            <person name="Walter F."/>
            <person name="Albersmeier A."/>
            <person name="Kalinowski J."/>
            <person name="Ruckert C."/>
        </authorList>
    </citation>
    <scope>NUCLEOTIDE SEQUENCE</scope>
    <source>
        <strain evidence="3">VKM Ac-1447</strain>
    </source>
</reference>
<evidence type="ECO:0008006" key="5">
    <source>
        <dbReference type="Google" id="ProtNLM"/>
    </source>
</evidence>
<reference evidence="3" key="2">
    <citation type="submission" date="2023-01" db="EMBL/GenBank/DDBJ databases">
        <authorList>
            <person name="Sun Q."/>
            <person name="Evtushenko L."/>
        </authorList>
    </citation>
    <scope>NUCLEOTIDE SEQUENCE</scope>
    <source>
        <strain evidence="3">VKM Ac-1447</strain>
    </source>
</reference>
<name>A0A9W6HHU3_9MICO</name>
<proteinExistence type="predicted"/>
<dbReference type="EMBL" id="BSEO01000014">
    <property type="protein sequence ID" value="GLJ80780.1"/>
    <property type="molecule type" value="Genomic_DNA"/>
</dbReference>
<feature type="transmembrane region" description="Helical" evidence="2">
    <location>
        <begin position="177"/>
        <end position="195"/>
    </location>
</feature>
<feature type="transmembrane region" description="Helical" evidence="2">
    <location>
        <begin position="201"/>
        <end position="217"/>
    </location>
</feature>
<gene>
    <name evidence="3" type="ORF">GCM10017586_24630</name>
</gene>
<evidence type="ECO:0000313" key="4">
    <source>
        <dbReference type="Proteomes" id="UP001142317"/>
    </source>
</evidence>
<feature type="region of interest" description="Disordered" evidence="1">
    <location>
        <begin position="1"/>
        <end position="34"/>
    </location>
</feature>
<keyword evidence="2" id="KW-0812">Transmembrane</keyword>
<sequence>MSIEQRPRTRREERAADRADRSGSGPTRDGRPMLRHPGAAGAFALLGEVLLTGILVTVVSLPVITLPIALAAGIRHLRRYVAAEDSRVRLFWADVRTGILSGAVVGAAALVATLVLLLDIDLARSGFLPGAAVVEGVGWAGLAALAVAILLAAGAWTPTTGWRAAVRAIPDAPRGDVVGVLYLVATAAFVVVVTWALPPLFVAGIGCAALAVVAIPARPRR</sequence>
<evidence type="ECO:0000256" key="2">
    <source>
        <dbReference type="SAM" id="Phobius"/>
    </source>
</evidence>
<feature type="compositionally biased region" description="Basic and acidic residues" evidence="1">
    <location>
        <begin position="1"/>
        <end position="21"/>
    </location>
</feature>
<dbReference type="Proteomes" id="UP001142317">
    <property type="component" value="Unassembled WGS sequence"/>
</dbReference>
<keyword evidence="2" id="KW-1133">Transmembrane helix</keyword>
<keyword evidence="2" id="KW-0472">Membrane</keyword>
<dbReference type="AlphaFoldDB" id="A0A9W6HHU3"/>
<protein>
    <recommendedName>
        <fullName evidence="5">DUF624 domain-containing protein</fullName>
    </recommendedName>
</protein>
<evidence type="ECO:0000313" key="3">
    <source>
        <dbReference type="EMBL" id="GLJ80780.1"/>
    </source>
</evidence>
<comment type="caution">
    <text evidence="3">The sequence shown here is derived from an EMBL/GenBank/DDBJ whole genome shotgun (WGS) entry which is preliminary data.</text>
</comment>
<feature type="transmembrane region" description="Helical" evidence="2">
    <location>
        <begin position="49"/>
        <end position="74"/>
    </location>
</feature>
<keyword evidence="4" id="KW-1185">Reference proteome</keyword>
<dbReference type="RefSeq" id="WP_210006976.1">
    <property type="nucleotide sequence ID" value="NZ_BSEO01000014.1"/>
</dbReference>